<dbReference type="Proteomes" id="UP001234297">
    <property type="component" value="Chromosome 2"/>
</dbReference>
<organism evidence="1 2">
    <name type="scientific">Persea americana</name>
    <name type="common">Avocado</name>
    <dbReference type="NCBI Taxonomy" id="3435"/>
    <lineage>
        <taxon>Eukaryota</taxon>
        <taxon>Viridiplantae</taxon>
        <taxon>Streptophyta</taxon>
        <taxon>Embryophyta</taxon>
        <taxon>Tracheophyta</taxon>
        <taxon>Spermatophyta</taxon>
        <taxon>Magnoliopsida</taxon>
        <taxon>Magnoliidae</taxon>
        <taxon>Laurales</taxon>
        <taxon>Lauraceae</taxon>
        <taxon>Persea</taxon>
    </lineage>
</organism>
<gene>
    <name evidence="1" type="ORF">MRB53_007025</name>
</gene>
<sequence length="110" mass="12292">MGFLNPQVEQMCRTSIIEFYGTATSNSDLVVMFMHPSEIHRVSKLQADRDVEIGDEFSEQRLVRVLAGGCGFRRARERNLRRTEKSMGQEEPAISGTDTGGGEDGEIEKP</sequence>
<proteinExistence type="predicted"/>
<protein>
    <submittedName>
        <fullName evidence="1">Uncharacterized protein</fullName>
    </submittedName>
</protein>
<keyword evidence="2" id="KW-1185">Reference proteome</keyword>
<accession>A0ACC2MHU1</accession>
<reference evidence="1 2" key="1">
    <citation type="journal article" date="2022" name="Hortic Res">
        <title>A haplotype resolved chromosomal level avocado genome allows analysis of novel avocado genes.</title>
        <authorList>
            <person name="Nath O."/>
            <person name="Fletcher S.J."/>
            <person name="Hayward A."/>
            <person name="Shaw L.M."/>
            <person name="Masouleh A.K."/>
            <person name="Furtado A."/>
            <person name="Henry R.J."/>
            <person name="Mitter N."/>
        </authorList>
    </citation>
    <scope>NUCLEOTIDE SEQUENCE [LARGE SCALE GENOMIC DNA]</scope>
    <source>
        <strain evidence="2">cv. Hass</strain>
    </source>
</reference>
<evidence type="ECO:0000313" key="1">
    <source>
        <dbReference type="EMBL" id="KAJ8645277.1"/>
    </source>
</evidence>
<name>A0ACC2MHU1_PERAE</name>
<comment type="caution">
    <text evidence="1">The sequence shown here is derived from an EMBL/GenBank/DDBJ whole genome shotgun (WGS) entry which is preliminary data.</text>
</comment>
<dbReference type="EMBL" id="CM056810">
    <property type="protein sequence ID" value="KAJ8645277.1"/>
    <property type="molecule type" value="Genomic_DNA"/>
</dbReference>
<evidence type="ECO:0000313" key="2">
    <source>
        <dbReference type="Proteomes" id="UP001234297"/>
    </source>
</evidence>